<dbReference type="CDD" id="cd14688">
    <property type="entry name" value="bZIP_YAP"/>
    <property type="match status" value="1"/>
</dbReference>
<dbReference type="Proteomes" id="UP000244956">
    <property type="component" value="Unassembled WGS sequence"/>
</dbReference>
<reference evidence="3 4" key="1">
    <citation type="submission" date="2018-05" db="EMBL/GenBank/DDBJ databases">
        <title>Marinilabilia rubrum sp. nov., isolated from saltern sediment.</title>
        <authorList>
            <person name="Zhang R."/>
        </authorList>
    </citation>
    <scope>NUCLEOTIDE SEQUENCE [LARGE SCALE GENOMIC DNA]</scope>
    <source>
        <strain evidence="3 4">WTE16</strain>
    </source>
</reference>
<dbReference type="RefSeq" id="WP_109265067.1">
    <property type="nucleotide sequence ID" value="NZ_QEWP01000011.1"/>
</dbReference>
<evidence type="ECO:0000256" key="2">
    <source>
        <dbReference type="SAM" id="MobiDB-lite"/>
    </source>
</evidence>
<keyword evidence="1" id="KW-0175">Coiled coil</keyword>
<dbReference type="AlphaFoldDB" id="A0A2U2B6Y5"/>
<gene>
    <name evidence="3" type="ORF">DDZ16_13790</name>
</gene>
<proteinExistence type="predicted"/>
<evidence type="ECO:0000313" key="3">
    <source>
        <dbReference type="EMBL" id="PWD98806.1"/>
    </source>
</evidence>
<keyword evidence="4" id="KW-1185">Reference proteome</keyword>
<feature type="region of interest" description="Disordered" evidence="2">
    <location>
        <begin position="259"/>
        <end position="278"/>
    </location>
</feature>
<comment type="caution">
    <text evidence="3">The sequence shown here is derived from an EMBL/GenBank/DDBJ whole genome shotgun (WGS) entry which is preliminary data.</text>
</comment>
<sequence length="333" mass="37398">MEKKYLKEIEAIAKKYDYWDEAKSPYAFLVSYENDSNPGIAHKFITKRMKGGTVFRECINKMMNNFTPDVIIIDEYTGIKGNALSNYPLRIRVNEEPAPGTAPINIPVMQPMAPPSAIDNVFEGLNGIEGFEGVKNGLGALLAFERERHTKDMMIDRLNYDRKFTEMELKNHISALEEKLEKLSEANQELESELSHTREALEGLESANEELKEENEQYKPNRLIKDVGIGAITSIAMQLANKSPMLKGLLGIDGEISGTSPAQAQQTSNMEGGTEAPSGKTNIIREITQALNNWSEEAINHLIHVMAYMENNVEGQLELLEVIRHKTNQQQEA</sequence>
<evidence type="ECO:0000256" key="1">
    <source>
        <dbReference type="SAM" id="Coils"/>
    </source>
</evidence>
<accession>A0A2U2B6Y5</accession>
<protein>
    <submittedName>
        <fullName evidence="3">Uncharacterized protein</fullName>
    </submittedName>
</protein>
<dbReference type="OrthoDB" id="1123106at2"/>
<feature type="compositionally biased region" description="Polar residues" evidence="2">
    <location>
        <begin position="259"/>
        <end position="271"/>
    </location>
</feature>
<dbReference type="EMBL" id="QEWP01000011">
    <property type="protein sequence ID" value="PWD98806.1"/>
    <property type="molecule type" value="Genomic_DNA"/>
</dbReference>
<organism evidence="3 4">
    <name type="scientific">Marinilabilia rubra</name>
    <dbReference type="NCBI Taxonomy" id="2162893"/>
    <lineage>
        <taxon>Bacteria</taxon>
        <taxon>Pseudomonadati</taxon>
        <taxon>Bacteroidota</taxon>
        <taxon>Bacteroidia</taxon>
        <taxon>Marinilabiliales</taxon>
        <taxon>Marinilabiliaceae</taxon>
        <taxon>Marinilabilia</taxon>
    </lineage>
</organism>
<feature type="coiled-coil region" evidence="1">
    <location>
        <begin position="166"/>
        <end position="221"/>
    </location>
</feature>
<evidence type="ECO:0000313" key="4">
    <source>
        <dbReference type="Proteomes" id="UP000244956"/>
    </source>
</evidence>
<name>A0A2U2B6Y5_9BACT</name>